<dbReference type="PANTHER" id="PTHR21043">
    <property type="entry name" value="IOJAP SUPERFAMILY ORTHOLOG"/>
    <property type="match status" value="1"/>
</dbReference>
<reference evidence="3" key="1">
    <citation type="submission" date="2020-12" db="EMBL/GenBank/DDBJ databases">
        <title>Metabolic potential, ecology and presence of endohyphal bacteria is reflected in genomic diversity of Mucoromycotina.</title>
        <authorList>
            <person name="Muszewska A."/>
            <person name="Okrasinska A."/>
            <person name="Steczkiewicz K."/>
            <person name="Drgas O."/>
            <person name="Orlowska M."/>
            <person name="Perlinska-Lenart U."/>
            <person name="Aleksandrzak-Piekarczyk T."/>
            <person name="Szatraj K."/>
            <person name="Zielenkiewicz U."/>
            <person name="Pilsyk S."/>
            <person name="Malc E."/>
            <person name="Mieczkowski P."/>
            <person name="Kruszewska J.S."/>
            <person name="Biernat P."/>
            <person name="Pawlowska J."/>
        </authorList>
    </citation>
    <scope>NUCLEOTIDE SEQUENCE</scope>
    <source>
        <strain evidence="3">WA0000017839</strain>
    </source>
</reference>
<evidence type="ECO:0000256" key="1">
    <source>
        <dbReference type="ARBA" id="ARBA00010574"/>
    </source>
</evidence>
<evidence type="ECO:0008006" key="5">
    <source>
        <dbReference type="Google" id="ProtNLM"/>
    </source>
</evidence>
<dbReference type="GO" id="GO:0017148">
    <property type="term" value="P:negative regulation of translation"/>
    <property type="evidence" value="ECO:0007669"/>
    <property type="project" value="TreeGrafter"/>
</dbReference>
<name>A0A8H7QX86_9FUNG</name>
<dbReference type="Gene3D" id="3.30.460.10">
    <property type="entry name" value="Beta Polymerase, domain 2"/>
    <property type="match status" value="1"/>
</dbReference>
<dbReference type="Pfam" id="PF02410">
    <property type="entry name" value="RsfS"/>
    <property type="match status" value="1"/>
</dbReference>
<evidence type="ECO:0000313" key="3">
    <source>
        <dbReference type="EMBL" id="KAG2200474.1"/>
    </source>
</evidence>
<dbReference type="InterPro" id="IPR004394">
    <property type="entry name" value="Iojap/RsfS/C7orf30"/>
</dbReference>
<dbReference type="EMBL" id="JAEPRD010000083">
    <property type="protein sequence ID" value="KAG2200474.1"/>
    <property type="molecule type" value="Genomic_DNA"/>
</dbReference>
<sequence length="273" mass="31463">MFRLARLTRQFQAPLLRKATYNQARISAPVFVWRQNFSQTQFRLSSVEKPAGEKEAEEDELEVIDPKDFPELYPTEEEEGDVEEQVDTEWFVDPEFTDEKLLSETDFIPLWQRRAVGDHLEDRLALQQVSKDLMESGKLTAETLVELLEESKMDNVQILDVREKCDWAEYMIVASSAKGDKYLSGVAEHIGGVVKKAISSNPDTLKLQPAPHIEGRNDKSGWLLIDLGRIIVHLFTPEVRERYDLEGLWKSVSTDPSEPMAYEEEEEKKNIVY</sequence>
<comment type="caution">
    <text evidence="3">The sequence shown here is derived from an EMBL/GenBank/DDBJ whole genome shotgun (WGS) entry which is preliminary data.</text>
</comment>
<dbReference type="HAMAP" id="MF_01477">
    <property type="entry name" value="Iojap_RsfS"/>
    <property type="match status" value="1"/>
</dbReference>
<keyword evidence="4" id="KW-1185">Reference proteome</keyword>
<feature type="region of interest" description="Disordered" evidence="2">
    <location>
        <begin position="253"/>
        <end position="273"/>
    </location>
</feature>
<proteinExistence type="inferred from homology"/>
<dbReference type="GO" id="GO:0043023">
    <property type="term" value="F:ribosomal large subunit binding"/>
    <property type="evidence" value="ECO:0007669"/>
    <property type="project" value="TreeGrafter"/>
</dbReference>
<protein>
    <recommendedName>
        <fullName evidence="5">Ribosomal silencing factor RsfS</fullName>
    </recommendedName>
</protein>
<dbReference type="Proteomes" id="UP000603453">
    <property type="component" value="Unassembled WGS sequence"/>
</dbReference>
<dbReference type="InterPro" id="IPR043519">
    <property type="entry name" value="NT_sf"/>
</dbReference>
<gene>
    <name evidence="3" type="ORF">INT47_011454</name>
</gene>
<comment type="similarity">
    <text evidence="1">Belongs to the Iojap/RsfS family.</text>
</comment>
<dbReference type="GO" id="GO:0090071">
    <property type="term" value="P:negative regulation of ribosome biogenesis"/>
    <property type="evidence" value="ECO:0007669"/>
    <property type="project" value="TreeGrafter"/>
</dbReference>
<dbReference type="PANTHER" id="PTHR21043:SF0">
    <property type="entry name" value="MITOCHONDRIAL ASSEMBLY OF RIBOSOMAL LARGE SUBUNIT PROTEIN 1"/>
    <property type="match status" value="1"/>
</dbReference>
<dbReference type="AlphaFoldDB" id="A0A8H7QX86"/>
<evidence type="ECO:0000313" key="4">
    <source>
        <dbReference type="Proteomes" id="UP000603453"/>
    </source>
</evidence>
<accession>A0A8H7QX86</accession>
<dbReference type="SUPFAM" id="SSF81301">
    <property type="entry name" value="Nucleotidyltransferase"/>
    <property type="match status" value="1"/>
</dbReference>
<dbReference type="NCBIfam" id="TIGR00090">
    <property type="entry name" value="rsfS_iojap_ybeB"/>
    <property type="match status" value="1"/>
</dbReference>
<organism evidence="3 4">
    <name type="scientific">Mucor saturninus</name>
    <dbReference type="NCBI Taxonomy" id="64648"/>
    <lineage>
        <taxon>Eukaryota</taxon>
        <taxon>Fungi</taxon>
        <taxon>Fungi incertae sedis</taxon>
        <taxon>Mucoromycota</taxon>
        <taxon>Mucoromycotina</taxon>
        <taxon>Mucoromycetes</taxon>
        <taxon>Mucorales</taxon>
        <taxon>Mucorineae</taxon>
        <taxon>Mucoraceae</taxon>
        <taxon>Mucor</taxon>
    </lineage>
</organism>
<evidence type="ECO:0000256" key="2">
    <source>
        <dbReference type="SAM" id="MobiDB-lite"/>
    </source>
</evidence>
<dbReference type="OrthoDB" id="21330at2759"/>